<dbReference type="EMBL" id="FOBI01000006">
    <property type="protein sequence ID" value="SEL12962.1"/>
    <property type="molecule type" value="Genomic_DNA"/>
</dbReference>
<dbReference type="RefSeq" id="WP_092251285.1">
    <property type="nucleotide sequence ID" value="NZ_FOBI01000006.1"/>
</dbReference>
<dbReference type="GO" id="GO:0003700">
    <property type="term" value="F:DNA-binding transcription factor activity"/>
    <property type="evidence" value="ECO:0007669"/>
    <property type="project" value="InterPro"/>
</dbReference>
<dbReference type="InterPro" id="IPR000847">
    <property type="entry name" value="LysR_HTH_N"/>
</dbReference>
<dbReference type="PROSITE" id="PS50931">
    <property type="entry name" value="HTH_LYSR"/>
    <property type="match status" value="1"/>
</dbReference>
<dbReference type="GO" id="GO:0010628">
    <property type="term" value="P:positive regulation of gene expression"/>
    <property type="evidence" value="ECO:0007669"/>
    <property type="project" value="TreeGrafter"/>
</dbReference>
<evidence type="ECO:0000259" key="5">
    <source>
        <dbReference type="PROSITE" id="PS50931"/>
    </source>
</evidence>
<proteinExistence type="inferred from homology"/>
<keyword evidence="4" id="KW-0804">Transcription</keyword>
<dbReference type="PRINTS" id="PR00039">
    <property type="entry name" value="HTHLYSR"/>
</dbReference>
<dbReference type="InterPro" id="IPR005119">
    <property type="entry name" value="LysR_subst-bd"/>
</dbReference>
<organism evidence="6 7">
    <name type="scientific">Colwellia chukchiensis</name>
    <dbReference type="NCBI Taxonomy" id="641665"/>
    <lineage>
        <taxon>Bacteria</taxon>
        <taxon>Pseudomonadati</taxon>
        <taxon>Pseudomonadota</taxon>
        <taxon>Gammaproteobacteria</taxon>
        <taxon>Alteromonadales</taxon>
        <taxon>Colwelliaceae</taxon>
        <taxon>Colwellia</taxon>
    </lineage>
</organism>
<evidence type="ECO:0000313" key="6">
    <source>
        <dbReference type="EMBL" id="SEL12962.1"/>
    </source>
</evidence>
<evidence type="ECO:0000313" key="7">
    <source>
        <dbReference type="Proteomes" id="UP000199297"/>
    </source>
</evidence>
<dbReference type="Gene3D" id="3.40.190.290">
    <property type="match status" value="1"/>
</dbReference>
<dbReference type="PANTHER" id="PTHR30427">
    <property type="entry name" value="TRANSCRIPTIONAL ACTIVATOR PROTEIN LYSR"/>
    <property type="match status" value="1"/>
</dbReference>
<dbReference type="InterPro" id="IPR036390">
    <property type="entry name" value="WH_DNA-bd_sf"/>
</dbReference>
<dbReference type="Pfam" id="PF00126">
    <property type="entry name" value="HTH_1"/>
    <property type="match status" value="1"/>
</dbReference>
<dbReference type="SUPFAM" id="SSF46785">
    <property type="entry name" value="Winged helix' DNA-binding domain"/>
    <property type="match status" value="1"/>
</dbReference>
<evidence type="ECO:0000256" key="2">
    <source>
        <dbReference type="ARBA" id="ARBA00023015"/>
    </source>
</evidence>
<dbReference type="STRING" id="641665.GCA_002104455_03253"/>
<dbReference type="Gene3D" id="1.10.10.10">
    <property type="entry name" value="Winged helix-like DNA-binding domain superfamily/Winged helix DNA-binding domain"/>
    <property type="match status" value="1"/>
</dbReference>
<evidence type="ECO:0000256" key="4">
    <source>
        <dbReference type="ARBA" id="ARBA00023163"/>
    </source>
</evidence>
<keyword evidence="3" id="KW-0238">DNA-binding</keyword>
<dbReference type="AlphaFoldDB" id="A0A1H7MP11"/>
<gene>
    <name evidence="6" type="ORF">SAMN05216262_10678</name>
</gene>
<feature type="domain" description="HTH lysR-type" evidence="5">
    <location>
        <begin position="8"/>
        <end position="65"/>
    </location>
</feature>
<name>A0A1H7MP11_9GAMM</name>
<reference evidence="7" key="1">
    <citation type="submission" date="2016-10" db="EMBL/GenBank/DDBJ databases">
        <authorList>
            <person name="Varghese N."/>
            <person name="Submissions S."/>
        </authorList>
    </citation>
    <scope>NUCLEOTIDE SEQUENCE [LARGE SCALE GENOMIC DNA]</scope>
    <source>
        <strain evidence="7">CGMCC 1.9127</strain>
    </source>
</reference>
<evidence type="ECO:0000256" key="1">
    <source>
        <dbReference type="ARBA" id="ARBA00009437"/>
    </source>
</evidence>
<dbReference type="InterPro" id="IPR036388">
    <property type="entry name" value="WH-like_DNA-bd_sf"/>
</dbReference>
<dbReference type="Proteomes" id="UP000199297">
    <property type="component" value="Unassembled WGS sequence"/>
</dbReference>
<dbReference type="InterPro" id="IPR037424">
    <property type="entry name" value="NocR_PBP2"/>
</dbReference>
<dbReference type="PANTHER" id="PTHR30427:SF1">
    <property type="entry name" value="TRANSCRIPTIONAL ACTIVATOR PROTEIN LYSR"/>
    <property type="match status" value="1"/>
</dbReference>
<dbReference type="SUPFAM" id="SSF53850">
    <property type="entry name" value="Periplasmic binding protein-like II"/>
    <property type="match status" value="1"/>
</dbReference>
<protein>
    <submittedName>
        <fullName evidence="6">Transcriptional regulator, LysR family</fullName>
    </submittedName>
</protein>
<keyword evidence="2" id="KW-0805">Transcription regulation</keyword>
<comment type="similarity">
    <text evidence="1">Belongs to the LysR transcriptional regulatory family.</text>
</comment>
<keyword evidence="7" id="KW-1185">Reference proteome</keyword>
<dbReference type="CDD" id="cd08415">
    <property type="entry name" value="PBP2_LysR_opines_like"/>
    <property type="match status" value="1"/>
</dbReference>
<dbReference type="GO" id="GO:0009089">
    <property type="term" value="P:lysine biosynthetic process via diaminopimelate"/>
    <property type="evidence" value="ECO:0007669"/>
    <property type="project" value="TreeGrafter"/>
</dbReference>
<dbReference type="OrthoDB" id="6624490at2"/>
<dbReference type="GO" id="GO:0043565">
    <property type="term" value="F:sequence-specific DNA binding"/>
    <property type="evidence" value="ECO:0007669"/>
    <property type="project" value="TreeGrafter"/>
</dbReference>
<sequence>MTVAINNINIKSLEAFRAIIQTGSATAAGKQLGLTQPGISRLLALLEEHVGFQLFYREKGRLIPSDEALALVKEVELTLNSVERISLLAKNIAQSNLGLLKIVAPNSFIAGPLAEAVASFLQEHPQVNVSLDTHSPERAREIVARRSANCGFIQLPENHPGLICESIITSGTVCAISRQHRLAKNKKITPKDLDNEDLILLGKGRYSRQQIESIFRKKNISMQVKVETHTVAIACTFAKMNVGIAIVNELLAKQYEAKGLVLVPFSPAIKHEYGFIISAHAPMNRLTQSFYQHCKAYFSSNVSAL</sequence>
<evidence type="ECO:0000256" key="3">
    <source>
        <dbReference type="ARBA" id="ARBA00023125"/>
    </source>
</evidence>
<dbReference type="Pfam" id="PF03466">
    <property type="entry name" value="LysR_substrate"/>
    <property type="match status" value="1"/>
</dbReference>
<accession>A0A1H7MP11</accession>